<feature type="region of interest" description="Disordered" evidence="1">
    <location>
        <begin position="1"/>
        <end position="131"/>
    </location>
</feature>
<feature type="compositionally biased region" description="Low complexity" evidence="1">
    <location>
        <begin position="16"/>
        <end position="32"/>
    </location>
</feature>
<dbReference type="Gramene" id="Zm00001eb004450_T001">
    <property type="protein sequence ID" value="Zm00001eb004450_P001"/>
    <property type="gene ID" value="Zm00001eb004450"/>
</dbReference>
<reference evidence="3" key="1">
    <citation type="submission" date="2015-12" db="EMBL/GenBank/DDBJ databases">
        <title>Update maize B73 reference genome by single molecule sequencing technologies.</title>
        <authorList>
            <consortium name="Maize Genome Sequencing Project"/>
            <person name="Ware D."/>
        </authorList>
    </citation>
    <scope>NUCLEOTIDE SEQUENCE [LARGE SCALE GENOMIC DNA]</scope>
    <source>
        <strain evidence="3">cv. B73</strain>
    </source>
</reference>
<reference evidence="2" key="2">
    <citation type="submission" date="2019-07" db="EMBL/GenBank/DDBJ databases">
        <authorList>
            <person name="Seetharam A."/>
            <person name="Woodhouse M."/>
            <person name="Cannon E."/>
        </authorList>
    </citation>
    <scope>NUCLEOTIDE SEQUENCE [LARGE SCALE GENOMIC DNA]</scope>
    <source>
        <strain evidence="2">cv. B73</strain>
    </source>
</reference>
<dbReference type="InParanoid" id="A0A804LDZ7"/>
<dbReference type="AlphaFoldDB" id="A0A804LDZ7"/>
<dbReference type="EnsemblPlants" id="Zm00001eb004450_T001">
    <property type="protein sequence ID" value="Zm00001eb004450_P001"/>
    <property type="gene ID" value="Zm00001eb004450"/>
</dbReference>
<proteinExistence type="predicted"/>
<dbReference type="Proteomes" id="UP000007305">
    <property type="component" value="Chromosome 1"/>
</dbReference>
<name>A0A804LDZ7_MAIZE</name>
<evidence type="ECO:0000256" key="1">
    <source>
        <dbReference type="SAM" id="MobiDB-lite"/>
    </source>
</evidence>
<evidence type="ECO:0000313" key="2">
    <source>
        <dbReference type="EnsemblPlants" id="Zm00001eb004450_P001"/>
    </source>
</evidence>
<feature type="compositionally biased region" description="Basic and acidic residues" evidence="1">
    <location>
        <begin position="89"/>
        <end position="99"/>
    </location>
</feature>
<reference evidence="2" key="3">
    <citation type="submission" date="2021-05" db="UniProtKB">
        <authorList>
            <consortium name="EnsemblPlants"/>
        </authorList>
    </citation>
    <scope>IDENTIFICATION</scope>
    <source>
        <strain evidence="2">cv. B73</strain>
    </source>
</reference>
<accession>A0A804LDZ7</accession>
<keyword evidence="3" id="KW-1185">Reference proteome</keyword>
<organism evidence="2 3">
    <name type="scientific">Zea mays</name>
    <name type="common">Maize</name>
    <dbReference type="NCBI Taxonomy" id="4577"/>
    <lineage>
        <taxon>Eukaryota</taxon>
        <taxon>Viridiplantae</taxon>
        <taxon>Streptophyta</taxon>
        <taxon>Embryophyta</taxon>
        <taxon>Tracheophyta</taxon>
        <taxon>Spermatophyta</taxon>
        <taxon>Magnoliopsida</taxon>
        <taxon>Liliopsida</taxon>
        <taxon>Poales</taxon>
        <taxon>Poaceae</taxon>
        <taxon>PACMAD clade</taxon>
        <taxon>Panicoideae</taxon>
        <taxon>Andropogonodae</taxon>
        <taxon>Andropogoneae</taxon>
        <taxon>Tripsacinae</taxon>
        <taxon>Zea</taxon>
    </lineage>
</organism>
<evidence type="ECO:0000313" key="3">
    <source>
        <dbReference type="Proteomes" id="UP000007305"/>
    </source>
</evidence>
<feature type="compositionally biased region" description="Basic and acidic residues" evidence="1">
    <location>
        <begin position="46"/>
        <end position="61"/>
    </location>
</feature>
<feature type="compositionally biased region" description="Low complexity" evidence="1">
    <location>
        <begin position="100"/>
        <end position="125"/>
    </location>
</feature>
<sequence>MDRRKSACGSGEYVGTATPAAPTPTSRAGAAAAPPPPPCADESTMELERPGDERKNRRDAMAEDSPGSDSADGSLPTAPPPWSSSSLQRAEDDHEHGEVEPAAEAVDVDASSDAAGMGSGAAVVGRRSREKHPSIVLARSSATDFLALLLVGNGREGDVCSYS</sequence>
<protein>
    <submittedName>
        <fullName evidence="2">Uncharacterized protein</fullName>
    </submittedName>
</protein>